<protein>
    <submittedName>
        <fullName evidence="10">Protein disulfide bond isomerase, DsbC/DsbG-like, one heme-binding site</fullName>
    </submittedName>
</protein>
<accession>A0A2U3QFF5</accession>
<keyword evidence="3 7" id="KW-0732">Signal</keyword>
<sequence length="268" mass="30229">MNRCIVFVCLLALLLSGSLSRRVEAFGGCEENCQKCHSLDQTEVREILAKIKAPDVKVLDIKMSPVRGLWEVTVDDKGARGVMYVGFSKKYIMPGPIYEVETASNKTQETLSGLNEPADRYVDVRKIPVENSLLLGEKDARYKAIVFTDPDCPFCSKLHAELKKIVSDRKDIAFYLKLMPLKFHPDAYWKSQSILCAKSLERLEENFERKPIPRPDCETKVVDETLKLGRELGITGTPTMIMPDGLIVVGVRDAEKIRELVLNPRKKG</sequence>
<reference evidence="11" key="1">
    <citation type="submission" date="2018-03" db="EMBL/GenBank/DDBJ databases">
        <authorList>
            <person name="Zecchin S."/>
        </authorList>
    </citation>
    <scope>NUCLEOTIDE SEQUENCE [LARGE SCALE GENOMIC DNA]</scope>
</reference>
<dbReference type="SUPFAM" id="SSF52833">
    <property type="entry name" value="Thioredoxin-like"/>
    <property type="match status" value="1"/>
</dbReference>
<keyword evidence="6" id="KW-0676">Redox-active center</keyword>
<gene>
    <name evidence="10" type="ORF">NBG4_180032</name>
</gene>
<evidence type="ECO:0000256" key="3">
    <source>
        <dbReference type="ARBA" id="ARBA00022729"/>
    </source>
</evidence>
<dbReference type="GO" id="GO:0042597">
    <property type="term" value="C:periplasmic space"/>
    <property type="evidence" value="ECO:0007669"/>
    <property type="project" value="UniProtKB-SubCell"/>
</dbReference>
<evidence type="ECO:0000256" key="4">
    <source>
        <dbReference type="ARBA" id="ARBA00022764"/>
    </source>
</evidence>
<dbReference type="Pfam" id="PF13098">
    <property type="entry name" value="Thioredoxin_2"/>
    <property type="match status" value="1"/>
</dbReference>
<dbReference type="OrthoDB" id="12976at2"/>
<evidence type="ECO:0000256" key="5">
    <source>
        <dbReference type="ARBA" id="ARBA00023157"/>
    </source>
</evidence>
<feature type="domain" description="Thioredoxin-like fold" evidence="9">
    <location>
        <begin position="138"/>
        <end position="260"/>
    </location>
</feature>
<dbReference type="InterPro" id="IPR033954">
    <property type="entry name" value="DiS-bond_Isoase_DsbC/G"/>
</dbReference>
<dbReference type="EMBL" id="OUUY01000062">
    <property type="protein sequence ID" value="SPQ00156.1"/>
    <property type="molecule type" value="Genomic_DNA"/>
</dbReference>
<dbReference type="CDD" id="cd03020">
    <property type="entry name" value="DsbA_DsbC_DsbG"/>
    <property type="match status" value="1"/>
</dbReference>
<dbReference type="InterPro" id="IPR009094">
    <property type="entry name" value="DiS-bond_isomerase_DsbC/G_N_sf"/>
</dbReference>
<dbReference type="InterPro" id="IPR012336">
    <property type="entry name" value="Thioredoxin-like_fold"/>
</dbReference>
<feature type="domain" description="Disulphide bond isomerase DsbC/G N-terminal" evidence="8">
    <location>
        <begin position="42"/>
        <end position="107"/>
    </location>
</feature>
<evidence type="ECO:0000256" key="7">
    <source>
        <dbReference type="SAM" id="SignalP"/>
    </source>
</evidence>
<evidence type="ECO:0000313" key="11">
    <source>
        <dbReference type="Proteomes" id="UP000245125"/>
    </source>
</evidence>
<dbReference type="InterPro" id="IPR036249">
    <property type="entry name" value="Thioredoxin-like_sf"/>
</dbReference>
<feature type="chain" id="PRO_5015470555" evidence="7">
    <location>
        <begin position="26"/>
        <end position="268"/>
    </location>
</feature>
<comment type="similarity">
    <text evidence="2">Belongs to the thioredoxin family. DsbC subfamily.</text>
</comment>
<dbReference type="AlphaFoldDB" id="A0A2U3QFF5"/>
<evidence type="ECO:0000259" key="8">
    <source>
        <dbReference type="Pfam" id="PF10411"/>
    </source>
</evidence>
<dbReference type="InterPro" id="IPR018950">
    <property type="entry name" value="DiS-bond_isomerase_DsbC/G_N"/>
</dbReference>
<keyword evidence="10" id="KW-0413">Isomerase</keyword>
<dbReference type="SUPFAM" id="SSF54423">
    <property type="entry name" value="DsbC/DsbG N-terminal domain-like"/>
    <property type="match status" value="1"/>
</dbReference>
<dbReference type="PANTHER" id="PTHR35272">
    <property type="entry name" value="THIOL:DISULFIDE INTERCHANGE PROTEIN DSBC-RELATED"/>
    <property type="match status" value="1"/>
</dbReference>
<dbReference type="Gene3D" id="3.10.450.70">
    <property type="entry name" value="Disulphide bond isomerase, DsbC/G, N-terminal"/>
    <property type="match status" value="1"/>
</dbReference>
<dbReference type="InterPro" id="IPR051470">
    <property type="entry name" value="Thiol:disulfide_interchange"/>
</dbReference>
<feature type="signal peptide" evidence="7">
    <location>
        <begin position="1"/>
        <end position="25"/>
    </location>
</feature>
<dbReference type="Proteomes" id="UP000245125">
    <property type="component" value="Unassembled WGS sequence"/>
</dbReference>
<dbReference type="Gene3D" id="3.40.30.10">
    <property type="entry name" value="Glutaredoxin"/>
    <property type="match status" value="1"/>
</dbReference>
<evidence type="ECO:0000256" key="2">
    <source>
        <dbReference type="ARBA" id="ARBA00009813"/>
    </source>
</evidence>
<evidence type="ECO:0000259" key="9">
    <source>
        <dbReference type="Pfam" id="PF13098"/>
    </source>
</evidence>
<organism evidence="10 11">
    <name type="scientific">Candidatus Sulfobium mesophilum</name>
    <dbReference type="NCBI Taxonomy" id="2016548"/>
    <lineage>
        <taxon>Bacteria</taxon>
        <taxon>Pseudomonadati</taxon>
        <taxon>Nitrospirota</taxon>
        <taxon>Nitrospiria</taxon>
        <taxon>Nitrospirales</taxon>
        <taxon>Nitrospiraceae</taxon>
        <taxon>Candidatus Sulfobium</taxon>
    </lineage>
</organism>
<name>A0A2U3QFF5_9BACT</name>
<proteinExistence type="inferred from homology"/>
<dbReference type="PANTHER" id="PTHR35272:SF3">
    <property type="entry name" value="THIOL:DISULFIDE INTERCHANGE PROTEIN DSBC"/>
    <property type="match status" value="1"/>
</dbReference>
<dbReference type="Pfam" id="PF10411">
    <property type="entry name" value="DsbC_N"/>
    <property type="match status" value="1"/>
</dbReference>
<comment type="subcellular location">
    <subcellularLocation>
        <location evidence="1">Periplasm</location>
    </subcellularLocation>
</comment>
<evidence type="ECO:0000256" key="1">
    <source>
        <dbReference type="ARBA" id="ARBA00004418"/>
    </source>
</evidence>
<evidence type="ECO:0000256" key="6">
    <source>
        <dbReference type="ARBA" id="ARBA00023284"/>
    </source>
</evidence>
<keyword evidence="4" id="KW-0574">Periplasm</keyword>
<dbReference type="GO" id="GO:0016853">
    <property type="term" value="F:isomerase activity"/>
    <property type="evidence" value="ECO:0007669"/>
    <property type="project" value="UniProtKB-KW"/>
</dbReference>
<keyword evidence="11" id="KW-1185">Reference proteome</keyword>
<evidence type="ECO:0000313" key="10">
    <source>
        <dbReference type="EMBL" id="SPQ00156.1"/>
    </source>
</evidence>
<keyword evidence="5" id="KW-1015">Disulfide bond</keyword>